<dbReference type="AlphaFoldDB" id="A0A420WLM0"/>
<keyword evidence="2" id="KW-0808">Transferase</keyword>
<dbReference type="Gene3D" id="3.10.490.10">
    <property type="entry name" value="Gamma-glutamyl cyclotransferase-like"/>
    <property type="match status" value="1"/>
</dbReference>
<comment type="caution">
    <text evidence="2">The sequence shown here is derived from an EMBL/GenBank/DDBJ whole genome shotgun (WGS) entry which is preliminary data.</text>
</comment>
<proteinExistence type="predicted"/>
<dbReference type="InParanoid" id="A0A420WLM0"/>
<evidence type="ECO:0000313" key="2">
    <source>
        <dbReference type="EMBL" id="RKQ71775.1"/>
    </source>
</evidence>
<accession>A0A420WLM0</accession>
<dbReference type="OrthoDB" id="9798388at2"/>
<sequence>MPLLFSYGTLQFPKVQKETFGRYLVGREDKLVGYELRQVEITDPDVLKKSEEKFHPIAIPSNNGEDRVAGQVFELSDAELADADRYEVDDYKRISVTLESGVQAWLYVVAKNEA</sequence>
<dbReference type="SUPFAM" id="SSF110857">
    <property type="entry name" value="Gamma-glutamyl cyclotransferase-like"/>
    <property type="match status" value="1"/>
</dbReference>
<protein>
    <submittedName>
        <fullName evidence="2">Gamma-glutamyl AIG2-like cyclotransferase</fullName>
    </submittedName>
</protein>
<dbReference type="Pfam" id="PF06094">
    <property type="entry name" value="GGACT"/>
    <property type="match status" value="1"/>
</dbReference>
<dbReference type="GO" id="GO:0016740">
    <property type="term" value="F:transferase activity"/>
    <property type="evidence" value="ECO:0007669"/>
    <property type="project" value="UniProtKB-KW"/>
</dbReference>
<gene>
    <name evidence="2" type="ORF">DES40_1105</name>
</gene>
<keyword evidence="3" id="KW-1185">Reference proteome</keyword>
<reference evidence="2 3" key="1">
    <citation type="submission" date="2018-10" db="EMBL/GenBank/DDBJ databases">
        <title>Genomic Encyclopedia of Type Strains, Phase IV (KMG-IV): sequencing the most valuable type-strain genomes for metagenomic binning, comparative biology and taxonomic classification.</title>
        <authorList>
            <person name="Goeker M."/>
        </authorList>
    </citation>
    <scope>NUCLEOTIDE SEQUENCE [LARGE SCALE GENOMIC DNA]</scope>
    <source>
        <strain evidence="2 3">DSM 22008</strain>
    </source>
</reference>
<dbReference type="InterPro" id="IPR013024">
    <property type="entry name" value="GGCT-like"/>
</dbReference>
<dbReference type="CDD" id="cd06661">
    <property type="entry name" value="GGCT_like"/>
    <property type="match status" value="1"/>
</dbReference>
<dbReference type="Proteomes" id="UP000282211">
    <property type="component" value="Unassembled WGS sequence"/>
</dbReference>
<evidence type="ECO:0000313" key="3">
    <source>
        <dbReference type="Proteomes" id="UP000282211"/>
    </source>
</evidence>
<dbReference type="InterPro" id="IPR036568">
    <property type="entry name" value="GGCT-like_sf"/>
</dbReference>
<feature type="domain" description="Gamma-glutamylcyclotransferase AIG2-like" evidence="1">
    <location>
        <begin position="4"/>
        <end position="111"/>
    </location>
</feature>
<organism evidence="2 3">
    <name type="scientific">Litorimonas taeanensis</name>
    <dbReference type="NCBI Taxonomy" id="568099"/>
    <lineage>
        <taxon>Bacteria</taxon>
        <taxon>Pseudomonadati</taxon>
        <taxon>Pseudomonadota</taxon>
        <taxon>Alphaproteobacteria</taxon>
        <taxon>Maricaulales</taxon>
        <taxon>Robiginitomaculaceae</taxon>
    </lineage>
</organism>
<dbReference type="InterPro" id="IPR009288">
    <property type="entry name" value="AIG2-like_dom"/>
</dbReference>
<dbReference type="RefSeq" id="WP_121100462.1">
    <property type="nucleotide sequence ID" value="NZ_RBII01000001.1"/>
</dbReference>
<name>A0A420WLM0_9PROT</name>
<dbReference type="EMBL" id="RBII01000001">
    <property type="protein sequence ID" value="RKQ71775.1"/>
    <property type="molecule type" value="Genomic_DNA"/>
</dbReference>
<evidence type="ECO:0000259" key="1">
    <source>
        <dbReference type="Pfam" id="PF06094"/>
    </source>
</evidence>